<proteinExistence type="predicted"/>
<gene>
    <name evidence="2" type="ORF">IDJ77_04530</name>
</gene>
<dbReference type="InterPro" id="IPR050834">
    <property type="entry name" value="Glycosyltransf_2"/>
</dbReference>
<evidence type="ECO:0000313" key="2">
    <source>
        <dbReference type="EMBL" id="MBD1363069.1"/>
    </source>
</evidence>
<dbReference type="InterPro" id="IPR001173">
    <property type="entry name" value="Glyco_trans_2-like"/>
</dbReference>
<accession>A0ABR7WL85</accession>
<dbReference type="PANTHER" id="PTHR43685:SF2">
    <property type="entry name" value="GLYCOSYLTRANSFERASE 2-LIKE DOMAIN-CONTAINING PROTEIN"/>
    <property type="match status" value="1"/>
</dbReference>
<dbReference type="Pfam" id="PF00535">
    <property type="entry name" value="Glycos_transf_2"/>
    <property type="match status" value="1"/>
</dbReference>
<dbReference type="EMBL" id="JACWMY010000002">
    <property type="protein sequence ID" value="MBD1363069.1"/>
    <property type="molecule type" value="Genomic_DNA"/>
</dbReference>
<dbReference type="SUPFAM" id="SSF53448">
    <property type="entry name" value="Nucleotide-diphospho-sugar transferases"/>
    <property type="match status" value="1"/>
</dbReference>
<comment type="caution">
    <text evidence="2">The sequence shown here is derived from an EMBL/GenBank/DDBJ whole genome shotgun (WGS) entry which is preliminary data.</text>
</comment>
<dbReference type="InterPro" id="IPR029044">
    <property type="entry name" value="Nucleotide-diphossugar_trans"/>
</dbReference>
<protein>
    <submittedName>
        <fullName evidence="2">Glycosyltransferase</fullName>
    </submittedName>
</protein>
<evidence type="ECO:0000313" key="3">
    <source>
        <dbReference type="Proteomes" id="UP000606600"/>
    </source>
</evidence>
<dbReference type="RefSeq" id="WP_191187741.1">
    <property type="nucleotide sequence ID" value="NZ_JACWMY010000002.1"/>
</dbReference>
<name>A0ABR7WL85_9SPHI</name>
<dbReference type="Gene3D" id="3.90.550.10">
    <property type="entry name" value="Spore Coat Polysaccharide Biosynthesis Protein SpsA, Chain A"/>
    <property type="match status" value="1"/>
</dbReference>
<feature type="domain" description="Glycosyltransferase 2-like" evidence="1">
    <location>
        <begin position="7"/>
        <end position="113"/>
    </location>
</feature>
<evidence type="ECO:0000259" key="1">
    <source>
        <dbReference type="Pfam" id="PF00535"/>
    </source>
</evidence>
<keyword evidence="3" id="KW-1185">Reference proteome</keyword>
<dbReference type="PANTHER" id="PTHR43685">
    <property type="entry name" value="GLYCOSYLTRANSFERASE"/>
    <property type="match status" value="1"/>
</dbReference>
<sequence>MTPKFVSIIIPTYKDWARLSLCLQSLANQTYDANFFEIIVVNNYTADKVPEDYFIPKNCKIVVESRPGSYVARNTGIKLSVGEIIGFTDSDCIPDQDWISNAVTAFEEDDNFARIAGKIRLYYKSDKLTNAELYETVYAFNQDIYVEQDGTGVTANMFSFKHVFNEVGMFREDLLSGGDYEWAVRARNANHKIQYANKVIVSHPARHHLAELVKKAKRVGGGQANFSKATGSFFQSAVKFIYDLRPPIKSIPLILSKGKQMHVTQKLLVFYIRYYLSVITAREKFMVSLGKSAERE</sequence>
<dbReference type="Proteomes" id="UP000606600">
    <property type="component" value="Unassembled WGS sequence"/>
</dbReference>
<reference evidence="2 3" key="1">
    <citation type="submission" date="2020-09" db="EMBL/GenBank/DDBJ databases">
        <title>Novel species of Mucilaginibacter isolated from a glacier on the Tibetan Plateau.</title>
        <authorList>
            <person name="Liu Q."/>
            <person name="Xin Y.-H."/>
        </authorList>
    </citation>
    <scope>NUCLEOTIDE SEQUENCE [LARGE SCALE GENOMIC DNA]</scope>
    <source>
        <strain evidence="2 3">ZT4R22</strain>
    </source>
</reference>
<organism evidence="2 3">
    <name type="scientific">Mucilaginibacter pankratovii</name>
    <dbReference type="NCBI Taxonomy" id="2772110"/>
    <lineage>
        <taxon>Bacteria</taxon>
        <taxon>Pseudomonadati</taxon>
        <taxon>Bacteroidota</taxon>
        <taxon>Sphingobacteriia</taxon>
        <taxon>Sphingobacteriales</taxon>
        <taxon>Sphingobacteriaceae</taxon>
        <taxon>Mucilaginibacter</taxon>
    </lineage>
</organism>